<dbReference type="RefSeq" id="WP_173146179.1">
    <property type="nucleotide sequence ID" value="NZ_CP053985.1"/>
</dbReference>
<dbReference type="KEGG" id="apes:FOC84_21285"/>
<keyword evidence="1" id="KW-0472">Membrane</keyword>
<reference evidence="2 3" key="1">
    <citation type="submission" date="2020-05" db="EMBL/GenBank/DDBJ databases">
        <title>FDA dAtabase for Regulatory Grade micrObial Sequences (FDA-ARGOS): Supporting development and validation of Infectious Disease Dx tests.</title>
        <authorList>
            <person name="Sproer C."/>
            <person name="Gronow S."/>
            <person name="Severitt S."/>
            <person name="Schroder I."/>
            <person name="Tallon L."/>
            <person name="Sadzewicz L."/>
            <person name="Zhao X."/>
            <person name="Vavikolanu K."/>
            <person name="Mehta A."/>
            <person name="Aluvathingal J."/>
            <person name="Nadendla S."/>
            <person name="Myers T."/>
            <person name="Yan Y."/>
            <person name="Sichtig H."/>
        </authorList>
    </citation>
    <scope>NUCLEOTIDE SEQUENCE [LARGE SCALE GENOMIC DNA]</scope>
    <source>
        <strain evidence="2 3">FDAARGOS_790</strain>
    </source>
</reference>
<keyword evidence="1" id="KW-0812">Transmembrane</keyword>
<dbReference type="AlphaFoldDB" id="A0A7D4E288"/>
<keyword evidence="3" id="KW-1185">Reference proteome</keyword>
<organism evidence="2 3">
    <name type="scientific">Achromobacter pestifer</name>
    <dbReference type="NCBI Taxonomy" id="1353889"/>
    <lineage>
        <taxon>Bacteria</taxon>
        <taxon>Pseudomonadati</taxon>
        <taxon>Pseudomonadota</taxon>
        <taxon>Betaproteobacteria</taxon>
        <taxon>Burkholderiales</taxon>
        <taxon>Alcaligenaceae</taxon>
        <taxon>Achromobacter</taxon>
    </lineage>
</organism>
<keyword evidence="1" id="KW-1133">Transmembrane helix</keyword>
<dbReference type="EMBL" id="CP053985">
    <property type="protein sequence ID" value="QKH37329.1"/>
    <property type="molecule type" value="Genomic_DNA"/>
</dbReference>
<sequence>MKTREMWRRRGAISCVTLGYLIAVHQILAATDAYEQVRSVLIEHEHFELDELVLLAALASPFACVALWIQTRRLQQETLQRRALDELMTELFKRTQEKERSMW</sequence>
<proteinExistence type="predicted"/>
<feature type="transmembrane region" description="Helical" evidence="1">
    <location>
        <begin position="53"/>
        <end position="71"/>
    </location>
</feature>
<evidence type="ECO:0000313" key="2">
    <source>
        <dbReference type="EMBL" id="QKH37329.1"/>
    </source>
</evidence>
<protein>
    <submittedName>
        <fullName evidence="2">Uncharacterized protein</fullName>
    </submittedName>
</protein>
<evidence type="ECO:0000256" key="1">
    <source>
        <dbReference type="SAM" id="Phobius"/>
    </source>
</evidence>
<accession>A0A7D4E288</accession>
<dbReference type="Proteomes" id="UP000500970">
    <property type="component" value="Chromosome"/>
</dbReference>
<gene>
    <name evidence="2" type="ORF">FOC84_21285</name>
</gene>
<evidence type="ECO:0000313" key="3">
    <source>
        <dbReference type="Proteomes" id="UP000500970"/>
    </source>
</evidence>
<name>A0A7D4E288_9BURK</name>